<dbReference type="SUPFAM" id="SSF56112">
    <property type="entry name" value="Protein kinase-like (PK-like)"/>
    <property type="match status" value="1"/>
</dbReference>
<dbReference type="EC" id="2.7.11.1" evidence="1"/>
<dbReference type="SMART" id="SM00220">
    <property type="entry name" value="S_TKc"/>
    <property type="match status" value="1"/>
</dbReference>
<accession>A0A3D4V3M6</accession>
<feature type="region of interest" description="Disordered" evidence="7">
    <location>
        <begin position="315"/>
        <end position="340"/>
    </location>
</feature>
<evidence type="ECO:0000256" key="2">
    <source>
        <dbReference type="ARBA" id="ARBA00022527"/>
    </source>
</evidence>
<feature type="compositionally biased region" description="Pro residues" evidence="7">
    <location>
        <begin position="485"/>
        <end position="501"/>
    </location>
</feature>
<dbReference type="CDD" id="cd14014">
    <property type="entry name" value="STKc_PknB_like"/>
    <property type="match status" value="1"/>
</dbReference>
<dbReference type="SUPFAM" id="SSF54427">
    <property type="entry name" value="NTF2-like"/>
    <property type="match status" value="1"/>
</dbReference>
<evidence type="ECO:0000256" key="4">
    <source>
        <dbReference type="ARBA" id="ARBA00022741"/>
    </source>
</evidence>
<dbReference type="GO" id="GO:0004674">
    <property type="term" value="F:protein serine/threonine kinase activity"/>
    <property type="evidence" value="ECO:0007669"/>
    <property type="project" value="UniProtKB-KW"/>
</dbReference>
<keyword evidence="4" id="KW-0547">Nucleotide-binding</keyword>
<dbReference type="InterPro" id="IPR011009">
    <property type="entry name" value="Kinase-like_dom_sf"/>
</dbReference>
<evidence type="ECO:0000256" key="7">
    <source>
        <dbReference type="SAM" id="MobiDB-lite"/>
    </source>
</evidence>
<dbReference type="Proteomes" id="UP000264071">
    <property type="component" value="Unassembled WGS sequence"/>
</dbReference>
<evidence type="ECO:0000313" key="9">
    <source>
        <dbReference type="EMBL" id="HCT55696.1"/>
    </source>
</evidence>
<dbReference type="InterPro" id="IPR000719">
    <property type="entry name" value="Prot_kinase_dom"/>
</dbReference>
<dbReference type="PANTHER" id="PTHR43289:SF6">
    <property type="entry name" value="SERINE_THREONINE-PROTEIN KINASE NEKL-3"/>
    <property type="match status" value="1"/>
</dbReference>
<proteinExistence type="predicted"/>
<feature type="domain" description="Protein kinase" evidence="8">
    <location>
        <begin position="16"/>
        <end position="272"/>
    </location>
</feature>
<feature type="compositionally biased region" description="Low complexity" evidence="7">
    <location>
        <begin position="445"/>
        <end position="484"/>
    </location>
</feature>
<dbReference type="Gene3D" id="1.10.510.10">
    <property type="entry name" value="Transferase(Phosphotransferase) domain 1"/>
    <property type="match status" value="1"/>
</dbReference>
<dbReference type="AlphaFoldDB" id="A0A3D4V3M6"/>
<dbReference type="OMA" id="NICSKFA"/>
<evidence type="ECO:0000313" key="10">
    <source>
        <dbReference type="Proteomes" id="UP000264071"/>
    </source>
</evidence>
<evidence type="ECO:0000256" key="6">
    <source>
        <dbReference type="ARBA" id="ARBA00022840"/>
    </source>
</evidence>
<sequence length="633" mass="64827">MTLPTTPNEPIAIGKYQILDLAGEGAMGAVYRARDTVLNRLVAIKVMNATIARDQSLRDRFLREAQSAGSLQHPNVVTIYDFGELDGHLFIAMEYVEGKDLETLLAEPNGLTLQTRLEIMIDVLAGLAYAHQHGIVHRDLKPANIRVTPEPRGKLMDFGVAHLESQKMTQTGVMIGTPNYMAPEYISGKPVTASSDIFSMGAVLYEVLTGRKPFLGDTLHALLFSVVQNDPEPPSVVAPGVPRALDAVVMRAMAKDPAERYASALEMAQALTAVRASLSGAPYNDSLALSQTLAHKVAAKGADVAREAVAREVASATRGGRTVPPTGAADSSTPTAPRKTGRLLVSGVAAVGVLAAAGFAFMRSSGGDAESAPAAAQVAVSPSLDGGANDGANGAAGANGDVAAGGAGRGADVAPTPAGQSARPVAGNVGGPVAGPISGGGASGSGRAPSTTQPAARVAGSAQGSAGSVPASGASAAPSANAPAVQPPPVQQAPSSAPPVVEPTVTAPVASAPAASVPAAPVVETRSSQNEMRDLIARYARAISARDINAVRAAYPGISRDQQQGFERFFSSTKSLSASLLLGGLEVHDRTADGRVTGTYEFVGGSGRKEVQMVSFRAQFERDGDSWRLTSVR</sequence>
<keyword evidence="5 9" id="KW-0418">Kinase</keyword>
<evidence type="ECO:0000256" key="5">
    <source>
        <dbReference type="ARBA" id="ARBA00022777"/>
    </source>
</evidence>
<evidence type="ECO:0000256" key="3">
    <source>
        <dbReference type="ARBA" id="ARBA00022679"/>
    </source>
</evidence>
<evidence type="ECO:0000256" key="1">
    <source>
        <dbReference type="ARBA" id="ARBA00012513"/>
    </source>
</evidence>
<dbReference type="PROSITE" id="PS50011">
    <property type="entry name" value="PROTEIN_KINASE_DOM"/>
    <property type="match status" value="1"/>
</dbReference>
<dbReference type="InterPro" id="IPR032710">
    <property type="entry name" value="NTF2-like_dom_sf"/>
</dbReference>
<dbReference type="Pfam" id="PF00069">
    <property type="entry name" value="Pkinase"/>
    <property type="match status" value="1"/>
</dbReference>
<name>A0A3D4V3M6_9BACT</name>
<feature type="compositionally biased region" description="Gly residues" evidence="7">
    <location>
        <begin position="428"/>
        <end position="444"/>
    </location>
</feature>
<reference evidence="9 10" key="1">
    <citation type="journal article" date="2018" name="Nat. Biotechnol.">
        <title>A standardized bacterial taxonomy based on genome phylogeny substantially revises the tree of life.</title>
        <authorList>
            <person name="Parks D.H."/>
            <person name="Chuvochina M."/>
            <person name="Waite D.W."/>
            <person name="Rinke C."/>
            <person name="Skarshewski A."/>
            <person name="Chaumeil P.A."/>
            <person name="Hugenholtz P."/>
        </authorList>
    </citation>
    <scope>NUCLEOTIDE SEQUENCE [LARGE SCALE GENOMIC DNA]</scope>
    <source>
        <strain evidence="9">UBA8844</strain>
    </source>
</reference>
<protein>
    <recommendedName>
        <fullName evidence="1">non-specific serine/threonine protein kinase</fullName>
        <ecNumber evidence="1">2.7.11.1</ecNumber>
    </recommendedName>
</protein>
<feature type="region of interest" description="Disordered" evidence="7">
    <location>
        <begin position="405"/>
        <end position="502"/>
    </location>
</feature>
<comment type="caution">
    <text evidence="9">The sequence shown here is derived from an EMBL/GenBank/DDBJ whole genome shotgun (WGS) entry which is preliminary data.</text>
</comment>
<keyword evidence="2 9" id="KW-0723">Serine/threonine-protein kinase</keyword>
<keyword evidence="6" id="KW-0067">ATP-binding</keyword>
<dbReference type="EMBL" id="DPIY01000001">
    <property type="protein sequence ID" value="HCT55696.1"/>
    <property type="molecule type" value="Genomic_DNA"/>
</dbReference>
<dbReference type="PANTHER" id="PTHR43289">
    <property type="entry name" value="MITOGEN-ACTIVATED PROTEIN KINASE KINASE KINASE 20-RELATED"/>
    <property type="match status" value="1"/>
</dbReference>
<dbReference type="FunFam" id="1.10.510.10:FF:000021">
    <property type="entry name" value="Serine/threonine protein kinase"/>
    <property type="match status" value="1"/>
</dbReference>
<keyword evidence="3" id="KW-0808">Transferase</keyword>
<gene>
    <name evidence="9" type="ORF">DGD08_00635</name>
</gene>
<dbReference type="GO" id="GO:0005524">
    <property type="term" value="F:ATP binding"/>
    <property type="evidence" value="ECO:0007669"/>
    <property type="project" value="UniProtKB-KW"/>
</dbReference>
<evidence type="ECO:0000259" key="8">
    <source>
        <dbReference type="PROSITE" id="PS50011"/>
    </source>
</evidence>
<dbReference type="Gene3D" id="3.30.200.20">
    <property type="entry name" value="Phosphorylase Kinase, domain 1"/>
    <property type="match status" value="1"/>
</dbReference>
<organism evidence="9 10">
    <name type="scientific">Gemmatimonas aurantiaca</name>
    <dbReference type="NCBI Taxonomy" id="173480"/>
    <lineage>
        <taxon>Bacteria</taxon>
        <taxon>Pseudomonadati</taxon>
        <taxon>Gemmatimonadota</taxon>
        <taxon>Gemmatimonadia</taxon>
        <taxon>Gemmatimonadales</taxon>
        <taxon>Gemmatimonadaceae</taxon>
        <taxon>Gemmatimonas</taxon>
    </lineage>
</organism>